<dbReference type="SUPFAM" id="SSF53474">
    <property type="entry name" value="alpha/beta-Hydrolases"/>
    <property type="match status" value="1"/>
</dbReference>
<keyword evidence="2" id="KW-1185">Reference proteome</keyword>
<name>A0A1J7BJT8_9ACTN</name>
<gene>
    <name evidence="1" type="ORF">BIV57_03010</name>
</gene>
<evidence type="ECO:0000313" key="1">
    <source>
        <dbReference type="EMBL" id="OIV38947.1"/>
    </source>
</evidence>
<reference evidence="1 2" key="1">
    <citation type="submission" date="2016-10" db="EMBL/GenBank/DDBJ databases">
        <title>Genome sequence of Streptomyces gilvigriseus MUSC 26.</title>
        <authorList>
            <person name="Lee L.-H."/>
            <person name="Ser H.-L."/>
        </authorList>
    </citation>
    <scope>NUCLEOTIDE SEQUENCE [LARGE SCALE GENOMIC DNA]</scope>
    <source>
        <strain evidence="1 2">MUSC 26</strain>
    </source>
</reference>
<dbReference type="OrthoDB" id="8111537at2"/>
<accession>A0A1J7BJT8</accession>
<dbReference type="EMBL" id="MLCF01000009">
    <property type="protein sequence ID" value="OIV38947.1"/>
    <property type="molecule type" value="Genomic_DNA"/>
</dbReference>
<sequence length="375" mass="38872">MRWGTHAVARTAALAGAITGAGAALLLAGRRVSDLAVRIPGSGGPALTVEDAGPGSITLSGAAADAPGDYALRWGRDGRALVGPPTDILEDGAAVRPVRSVEGDDPLRPGLPVRLSVELHTGDPRSALDLLHRDITVTGETGPLPAWHVLGTRTTWVILAHGLGTTRALALNVLRQIAAFEVPALVVSKRGDPGAPPSPDGLDHLGATEWRDLAAAVRAARARGARRVILYGWSTGATMALRASADPEVRAVLAGLVLDAPILDWRTVLRGRADRRGVPRLLTKLGEWSAEGRAGLPAGPSPSTAPAKAELTVPTLLVQGSADALTGPLATAELAARFPSLATYLPVAGGIHEGAWNAAPERYEETLRRFLTPLV</sequence>
<evidence type="ECO:0008006" key="3">
    <source>
        <dbReference type="Google" id="ProtNLM"/>
    </source>
</evidence>
<evidence type="ECO:0000313" key="2">
    <source>
        <dbReference type="Proteomes" id="UP000243342"/>
    </source>
</evidence>
<dbReference type="InterPro" id="IPR029058">
    <property type="entry name" value="AB_hydrolase_fold"/>
</dbReference>
<organism evidence="1 2">
    <name type="scientific">Mangrovactinospora gilvigrisea</name>
    <dbReference type="NCBI Taxonomy" id="1428644"/>
    <lineage>
        <taxon>Bacteria</taxon>
        <taxon>Bacillati</taxon>
        <taxon>Actinomycetota</taxon>
        <taxon>Actinomycetes</taxon>
        <taxon>Kitasatosporales</taxon>
        <taxon>Streptomycetaceae</taxon>
        <taxon>Mangrovactinospora</taxon>
    </lineage>
</organism>
<dbReference type="AlphaFoldDB" id="A0A1J7BJT8"/>
<dbReference type="Gene3D" id="3.40.50.1820">
    <property type="entry name" value="alpha/beta hydrolase"/>
    <property type="match status" value="1"/>
</dbReference>
<protein>
    <recommendedName>
        <fullName evidence="3">AB hydrolase-1 domain-containing protein</fullName>
    </recommendedName>
</protein>
<dbReference type="STRING" id="1428644.BIV57_03010"/>
<comment type="caution">
    <text evidence="1">The sequence shown here is derived from an EMBL/GenBank/DDBJ whole genome shotgun (WGS) entry which is preliminary data.</text>
</comment>
<dbReference type="RefSeq" id="WP_071655057.1">
    <property type="nucleotide sequence ID" value="NZ_MLCF01000009.1"/>
</dbReference>
<dbReference type="Proteomes" id="UP000243342">
    <property type="component" value="Unassembled WGS sequence"/>
</dbReference>
<proteinExistence type="predicted"/>